<keyword evidence="3" id="KW-1185">Reference proteome</keyword>
<evidence type="ECO:0000256" key="1">
    <source>
        <dbReference type="SAM" id="SignalP"/>
    </source>
</evidence>
<reference evidence="2 3" key="1">
    <citation type="submission" date="2014-11" db="EMBL/GenBank/DDBJ databases">
        <title>Genome sequence and analysis of novel Kurthia sp.</title>
        <authorList>
            <person name="Lawson J.N."/>
            <person name="Gonzalez J.E."/>
            <person name="Rinauldi L."/>
            <person name="Xuan Z."/>
            <person name="Firman A."/>
            <person name="Shaddox L."/>
            <person name="Trudeau A."/>
            <person name="Shah S."/>
            <person name="Reiman D."/>
        </authorList>
    </citation>
    <scope>NUCLEOTIDE SEQUENCE [LARGE SCALE GENOMIC DNA]</scope>
    <source>
        <strain evidence="2 3">3B1D</strain>
    </source>
</reference>
<name>A0A433RW96_9BACL</name>
<organism evidence="2 3">
    <name type="scientific">Candidatus Kurthia intestinigallinarum</name>
    <dbReference type="NCBI Taxonomy" id="1562256"/>
    <lineage>
        <taxon>Bacteria</taxon>
        <taxon>Bacillati</taxon>
        <taxon>Bacillota</taxon>
        <taxon>Bacilli</taxon>
        <taxon>Bacillales</taxon>
        <taxon>Caryophanaceae</taxon>
        <taxon>Kurthia</taxon>
    </lineage>
</organism>
<gene>
    <name evidence="2" type="ORF">QI30_05200</name>
</gene>
<dbReference type="OrthoDB" id="2865276at2"/>
<comment type="caution">
    <text evidence="2">The sequence shown here is derived from an EMBL/GenBank/DDBJ whole genome shotgun (WGS) entry which is preliminary data.</text>
</comment>
<proteinExistence type="predicted"/>
<evidence type="ECO:0000313" key="2">
    <source>
        <dbReference type="EMBL" id="RUS57551.1"/>
    </source>
</evidence>
<dbReference type="AlphaFoldDB" id="A0A433RW96"/>
<feature type="signal peptide" evidence="1">
    <location>
        <begin position="1"/>
        <end position="19"/>
    </location>
</feature>
<evidence type="ECO:0000313" key="3">
    <source>
        <dbReference type="Proteomes" id="UP000288623"/>
    </source>
</evidence>
<dbReference type="Proteomes" id="UP000288623">
    <property type="component" value="Unassembled WGS sequence"/>
</dbReference>
<protein>
    <submittedName>
        <fullName evidence="2">Uncharacterized protein</fullName>
    </submittedName>
</protein>
<accession>A0A433RW96</accession>
<keyword evidence="1" id="KW-0732">Signal</keyword>
<sequence>MKKWIVSTAIVLGLSAVSAEVIPNGSVEAQAKSYNMSEKFAENLRKGTLPRTKGKIGMTYKTLAKKEKGKAIIDGDPPVYRTTIGDNFLFNKFAKNKIPKDAKVKGIFRVYDYKISSKSVKKHFGKSYKAYNQSGKKVPIHVYKTGKYYTHIEVHKGKTYVDVGTKSTIKYVTSTGTWYK</sequence>
<dbReference type="RefSeq" id="WP_126989883.1">
    <property type="nucleotide sequence ID" value="NZ_JTFC01000019.1"/>
</dbReference>
<feature type="chain" id="PRO_5038582288" evidence="1">
    <location>
        <begin position="20"/>
        <end position="180"/>
    </location>
</feature>
<dbReference type="EMBL" id="JTFC01000019">
    <property type="protein sequence ID" value="RUS57551.1"/>
    <property type="molecule type" value="Genomic_DNA"/>
</dbReference>